<dbReference type="Gene3D" id="1.10.10.10">
    <property type="entry name" value="Winged helix-like DNA-binding domain superfamily/Winged helix DNA-binding domain"/>
    <property type="match status" value="1"/>
</dbReference>
<gene>
    <name evidence="2" type="ORF">ACFQ1Z_08545</name>
</gene>
<dbReference type="SMART" id="SM01012">
    <property type="entry name" value="ANTAR"/>
    <property type="match status" value="1"/>
</dbReference>
<comment type="caution">
    <text evidence="2">The sequence shown here is derived from an EMBL/GenBank/DDBJ whole genome shotgun (WGS) entry which is preliminary data.</text>
</comment>
<evidence type="ECO:0000313" key="3">
    <source>
        <dbReference type="Proteomes" id="UP001597128"/>
    </source>
</evidence>
<dbReference type="SUPFAM" id="SSF52172">
    <property type="entry name" value="CheY-like"/>
    <property type="match status" value="1"/>
</dbReference>
<dbReference type="EMBL" id="JBHTKB010000001">
    <property type="protein sequence ID" value="MFD0913594.1"/>
    <property type="molecule type" value="Genomic_DNA"/>
</dbReference>
<dbReference type="Proteomes" id="UP001597128">
    <property type="component" value="Unassembled WGS sequence"/>
</dbReference>
<dbReference type="Pfam" id="PF03861">
    <property type="entry name" value="ANTAR"/>
    <property type="match status" value="1"/>
</dbReference>
<dbReference type="RefSeq" id="WP_379056996.1">
    <property type="nucleotide sequence ID" value="NZ_JBHTKB010000001.1"/>
</dbReference>
<feature type="domain" description="ANTAR" evidence="1">
    <location>
        <begin position="8"/>
        <end position="69"/>
    </location>
</feature>
<name>A0ABW3F6W2_9PROT</name>
<evidence type="ECO:0000259" key="1">
    <source>
        <dbReference type="PROSITE" id="PS50921"/>
    </source>
</evidence>
<evidence type="ECO:0000313" key="2">
    <source>
        <dbReference type="EMBL" id="MFD0913594.1"/>
    </source>
</evidence>
<sequence>MRPSTPTTSAPFDATRHAGLSLEEQKLVDGARDILMRQRALNEEEAYTLLSEMADKRRTGMADISLQLINITKRLTV</sequence>
<dbReference type="PROSITE" id="PS50921">
    <property type="entry name" value="ANTAR"/>
    <property type="match status" value="1"/>
</dbReference>
<protein>
    <submittedName>
        <fullName evidence="2">ANTAR domain-containing protein</fullName>
    </submittedName>
</protein>
<dbReference type="InterPro" id="IPR011006">
    <property type="entry name" value="CheY-like_superfamily"/>
</dbReference>
<reference evidence="3" key="1">
    <citation type="journal article" date="2019" name="Int. J. Syst. Evol. Microbiol.">
        <title>The Global Catalogue of Microorganisms (GCM) 10K type strain sequencing project: providing services to taxonomists for standard genome sequencing and annotation.</title>
        <authorList>
            <consortium name="The Broad Institute Genomics Platform"/>
            <consortium name="The Broad Institute Genome Sequencing Center for Infectious Disease"/>
            <person name="Wu L."/>
            <person name="Ma J."/>
        </authorList>
    </citation>
    <scope>NUCLEOTIDE SEQUENCE [LARGE SCALE GENOMIC DNA]</scope>
    <source>
        <strain evidence="3">CCUG 58412</strain>
    </source>
</reference>
<organism evidence="2 3">
    <name type="scientific">Methylophilus luteus</name>
    <dbReference type="NCBI Taxonomy" id="640108"/>
    <lineage>
        <taxon>Bacteria</taxon>
        <taxon>Pseudomonadati</taxon>
        <taxon>Pseudomonadota</taxon>
        <taxon>Betaproteobacteria</taxon>
        <taxon>Nitrosomonadales</taxon>
        <taxon>Methylophilaceae</taxon>
        <taxon>Methylophilus</taxon>
    </lineage>
</organism>
<keyword evidence="3" id="KW-1185">Reference proteome</keyword>
<dbReference type="InterPro" id="IPR005561">
    <property type="entry name" value="ANTAR"/>
</dbReference>
<proteinExistence type="predicted"/>
<dbReference type="InterPro" id="IPR036388">
    <property type="entry name" value="WH-like_DNA-bd_sf"/>
</dbReference>
<accession>A0ABW3F6W2</accession>